<sequence length="579" mass="63954">MSHGEVLDRDVTGRVMDSSESGSHKGRESGRSGGSNKTSGDGKPTRVRTVLNEKQLHTLRTCYNANPRPDALMKEQLVEMTQLSPRVIRVWFQNKRCKDKKKAILMKQQMQQEKNYYFRPWKKVNMTPLAQWTGALPSKRAKVSDAIINPPLFYPSTINPPDSVELAGAVEWWTDCQFCSSSRVTTGIALVVGHMVLGATLTVDLPANYGDIGAWIPIGCTEGGISKMVYNSFSLPVSRSLTCSIRPPSPTHPPSTLKYTPLQEPPPSSATVSHPLLLLLFTLRGGCMLAKDGALAFWRGSFFFAKSSFCARCCSLQAVSKLEQKSEQNMFAIILKSIRGQASASQRFWEKTVSCQHWRLLSPGKRGSSVSKSTWSVGGMQGGTLDPNTATGIYIYTLGYKLGGRSLVHTQGNDGRKLGYGNMQGIPMVASSPVRHESPLGMNPIEVQSYQPPWKALSDFALHTDLDRLDPSAPPFQHLVSQHSRYIIPPHHYTPVTQPPFLPPQSLYPRHTIPYHSTSVTPPRLTTFVTPPCRSTLITPPCRSTLITPPRHSTPSLHPCHATHITVECIIYSENTLAI</sequence>
<dbReference type="PROSITE" id="PS00027">
    <property type="entry name" value="HOMEOBOX_1"/>
    <property type="match status" value="1"/>
</dbReference>
<keyword evidence="6 9" id="KW-0238">DNA-binding</keyword>
<evidence type="ECO:0000313" key="13">
    <source>
        <dbReference type="EMBL" id="CAD7459519.1"/>
    </source>
</evidence>
<dbReference type="Gene3D" id="1.10.10.60">
    <property type="entry name" value="Homeodomain-like"/>
    <property type="match status" value="1"/>
</dbReference>
<keyword evidence="2" id="KW-0479">Metal-binding</keyword>
<organism evidence="13">
    <name type="scientific">Timema tahoe</name>
    <dbReference type="NCBI Taxonomy" id="61484"/>
    <lineage>
        <taxon>Eukaryota</taxon>
        <taxon>Metazoa</taxon>
        <taxon>Ecdysozoa</taxon>
        <taxon>Arthropoda</taxon>
        <taxon>Hexapoda</taxon>
        <taxon>Insecta</taxon>
        <taxon>Pterygota</taxon>
        <taxon>Neoptera</taxon>
        <taxon>Polyneoptera</taxon>
        <taxon>Phasmatodea</taxon>
        <taxon>Timematodea</taxon>
        <taxon>Timematoidea</taxon>
        <taxon>Timematidae</taxon>
        <taxon>Timema</taxon>
    </lineage>
</organism>
<evidence type="ECO:0000256" key="7">
    <source>
        <dbReference type="ARBA" id="ARBA00023155"/>
    </source>
</evidence>
<dbReference type="FunFam" id="1.10.10.60:FF:000041">
    <property type="entry name" value="insulin gene enhancer protein ISL-1"/>
    <property type="match status" value="1"/>
</dbReference>
<keyword evidence="3" id="KW-0677">Repeat</keyword>
<feature type="DNA-binding region" description="Homeobox" evidence="9">
    <location>
        <begin position="44"/>
        <end position="103"/>
    </location>
</feature>
<keyword evidence="5" id="KW-0440">LIM domain</keyword>
<dbReference type="PANTHER" id="PTHR24204:SF8">
    <property type="entry name" value="TAILUP, ISOFORM A"/>
    <property type="match status" value="1"/>
</dbReference>
<evidence type="ECO:0000256" key="5">
    <source>
        <dbReference type="ARBA" id="ARBA00023038"/>
    </source>
</evidence>
<proteinExistence type="predicted"/>
<comment type="subcellular location">
    <subcellularLocation>
        <location evidence="1 9 10">Nucleus</location>
    </subcellularLocation>
</comment>
<dbReference type="GO" id="GO:0048665">
    <property type="term" value="P:neuron fate specification"/>
    <property type="evidence" value="ECO:0007669"/>
    <property type="project" value="InterPro"/>
</dbReference>
<evidence type="ECO:0000256" key="1">
    <source>
        <dbReference type="ARBA" id="ARBA00004123"/>
    </source>
</evidence>
<dbReference type="InterPro" id="IPR001356">
    <property type="entry name" value="HD"/>
</dbReference>
<dbReference type="GO" id="GO:0045944">
    <property type="term" value="P:positive regulation of transcription by RNA polymerase II"/>
    <property type="evidence" value="ECO:0007669"/>
    <property type="project" value="InterPro"/>
</dbReference>
<keyword evidence="4" id="KW-0862">Zinc</keyword>
<dbReference type="PROSITE" id="PS50071">
    <property type="entry name" value="HOMEOBOX_2"/>
    <property type="match status" value="1"/>
</dbReference>
<dbReference type="GO" id="GO:0005634">
    <property type="term" value="C:nucleus"/>
    <property type="evidence" value="ECO:0007669"/>
    <property type="project" value="UniProtKB-SubCell"/>
</dbReference>
<keyword evidence="8 9" id="KW-0539">Nucleus</keyword>
<evidence type="ECO:0000256" key="2">
    <source>
        <dbReference type="ARBA" id="ARBA00022723"/>
    </source>
</evidence>
<dbReference type="InterPro" id="IPR017970">
    <property type="entry name" value="Homeobox_CS"/>
</dbReference>
<reference evidence="13" key="1">
    <citation type="submission" date="2020-11" db="EMBL/GenBank/DDBJ databases">
        <authorList>
            <person name="Tran Van P."/>
        </authorList>
    </citation>
    <scope>NUCLEOTIDE SEQUENCE</scope>
</reference>
<protein>
    <recommendedName>
        <fullName evidence="12">Homeobox domain-containing protein</fullName>
    </recommendedName>
</protein>
<evidence type="ECO:0000256" key="9">
    <source>
        <dbReference type="PROSITE-ProRule" id="PRU00108"/>
    </source>
</evidence>
<dbReference type="InterPro" id="IPR009057">
    <property type="entry name" value="Homeodomain-like_sf"/>
</dbReference>
<dbReference type="GO" id="GO:0000981">
    <property type="term" value="F:DNA-binding transcription factor activity, RNA polymerase II-specific"/>
    <property type="evidence" value="ECO:0007669"/>
    <property type="project" value="InterPro"/>
</dbReference>
<evidence type="ECO:0000256" key="6">
    <source>
        <dbReference type="ARBA" id="ARBA00023125"/>
    </source>
</evidence>
<feature type="region of interest" description="Disordered" evidence="11">
    <location>
        <begin position="1"/>
        <end position="47"/>
    </location>
</feature>
<dbReference type="CDD" id="cd00086">
    <property type="entry name" value="homeodomain"/>
    <property type="match status" value="1"/>
</dbReference>
<evidence type="ECO:0000256" key="4">
    <source>
        <dbReference type="ARBA" id="ARBA00022833"/>
    </source>
</evidence>
<dbReference type="AlphaFoldDB" id="A0A7R9NX62"/>
<evidence type="ECO:0000256" key="8">
    <source>
        <dbReference type="ARBA" id="ARBA00023242"/>
    </source>
</evidence>
<dbReference type="SMART" id="SM00389">
    <property type="entry name" value="HOX"/>
    <property type="match status" value="1"/>
</dbReference>
<gene>
    <name evidence="13" type="ORF">TTEB3V08_LOCUS7471</name>
</gene>
<dbReference type="GO" id="GO:0003677">
    <property type="term" value="F:DNA binding"/>
    <property type="evidence" value="ECO:0007669"/>
    <property type="project" value="UniProtKB-UniRule"/>
</dbReference>
<evidence type="ECO:0000256" key="3">
    <source>
        <dbReference type="ARBA" id="ARBA00022737"/>
    </source>
</evidence>
<accession>A0A7R9NX62</accession>
<evidence type="ECO:0000256" key="11">
    <source>
        <dbReference type="SAM" id="MobiDB-lite"/>
    </source>
</evidence>
<feature type="domain" description="Homeobox" evidence="12">
    <location>
        <begin position="42"/>
        <end position="102"/>
    </location>
</feature>
<dbReference type="SUPFAM" id="SSF46689">
    <property type="entry name" value="Homeodomain-like"/>
    <property type="match status" value="1"/>
</dbReference>
<evidence type="ECO:0000259" key="12">
    <source>
        <dbReference type="PROSITE" id="PS50071"/>
    </source>
</evidence>
<dbReference type="GO" id="GO:0046872">
    <property type="term" value="F:metal ion binding"/>
    <property type="evidence" value="ECO:0007669"/>
    <property type="project" value="UniProtKB-KW"/>
</dbReference>
<dbReference type="GO" id="GO:0007409">
    <property type="term" value="P:axonogenesis"/>
    <property type="evidence" value="ECO:0007669"/>
    <property type="project" value="TreeGrafter"/>
</dbReference>
<evidence type="ECO:0000256" key="10">
    <source>
        <dbReference type="RuleBase" id="RU000682"/>
    </source>
</evidence>
<name>A0A7R9NX62_9NEOP</name>
<keyword evidence="7 9" id="KW-0371">Homeobox</keyword>
<dbReference type="InterPro" id="IPR047169">
    <property type="entry name" value="ISL1/2-like"/>
</dbReference>
<dbReference type="PANTHER" id="PTHR24204">
    <property type="entry name" value="INSULIN GENE ENHANCER PROTEIN"/>
    <property type="match status" value="1"/>
</dbReference>
<feature type="compositionally biased region" description="Basic and acidic residues" evidence="11">
    <location>
        <begin position="1"/>
        <end position="12"/>
    </location>
</feature>
<dbReference type="EMBL" id="OE002931">
    <property type="protein sequence ID" value="CAD7459519.1"/>
    <property type="molecule type" value="Genomic_DNA"/>
</dbReference>
<dbReference type="Pfam" id="PF00046">
    <property type="entry name" value="Homeodomain"/>
    <property type="match status" value="1"/>
</dbReference>